<accession>A0A835KYN1</accession>
<evidence type="ECO:0000313" key="2">
    <source>
        <dbReference type="Proteomes" id="UP000636709"/>
    </source>
</evidence>
<evidence type="ECO:0000313" key="1">
    <source>
        <dbReference type="EMBL" id="KAF8779024.1"/>
    </source>
</evidence>
<dbReference type="EMBL" id="JACEFO010000190">
    <property type="protein sequence ID" value="KAF8779024.1"/>
    <property type="molecule type" value="Genomic_DNA"/>
</dbReference>
<comment type="caution">
    <text evidence="1">The sequence shown here is derived from an EMBL/GenBank/DDBJ whole genome shotgun (WGS) entry which is preliminary data.</text>
</comment>
<protein>
    <submittedName>
        <fullName evidence="1">Uncharacterized protein</fullName>
    </submittedName>
</protein>
<reference evidence="1" key="1">
    <citation type="submission" date="2020-07" db="EMBL/GenBank/DDBJ databases">
        <title>Genome sequence and genetic diversity analysis of an under-domesticated orphan crop, white fonio (Digitaria exilis).</title>
        <authorList>
            <person name="Bennetzen J.L."/>
            <person name="Chen S."/>
            <person name="Ma X."/>
            <person name="Wang X."/>
            <person name="Yssel A.E.J."/>
            <person name="Chaluvadi S.R."/>
            <person name="Johnson M."/>
            <person name="Gangashetty P."/>
            <person name="Hamidou F."/>
            <person name="Sanogo M.D."/>
            <person name="Zwaenepoel A."/>
            <person name="Wallace J."/>
            <person name="Van De Peer Y."/>
            <person name="Van Deynze A."/>
        </authorList>
    </citation>
    <scope>NUCLEOTIDE SEQUENCE</scope>
    <source>
        <tissue evidence="1">Leaves</tissue>
    </source>
</reference>
<proteinExistence type="predicted"/>
<dbReference type="Proteomes" id="UP000636709">
    <property type="component" value="Unassembled WGS sequence"/>
</dbReference>
<keyword evidence="2" id="KW-1185">Reference proteome</keyword>
<organism evidence="1 2">
    <name type="scientific">Digitaria exilis</name>
    <dbReference type="NCBI Taxonomy" id="1010633"/>
    <lineage>
        <taxon>Eukaryota</taxon>
        <taxon>Viridiplantae</taxon>
        <taxon>Streptophyta</taxon>
        <taxon>Embryophyta</taxon>
        <taxon>Tracheophyta</taxon>
        <taxon>Spermatophyta</taxon>
        <taxon>Magnoliopsida</taxon>
        <taxon>Liliopsida</taxon>
        <taxon>Poales</taxon>
        <taxon>Poaceae</taxon>
        <taxon>PACMAD clade</taxon>
        <taxon>Panicoideae</taxon>
        <taxon>Panicodae</taxon>
        <taxon>Paniceae</taxon>
        <taxon>Anthephorinae</taxon>
        <taxon>Digitaria</taxon>
    </lineage>
</organism>
<dbReference type="OrthoDB" id="682707at2759"/>
<sequence length="53" mass="6182">MWKHRNSVVFNEEQPCHGRLLASCKEDARLWSCRWPAADRGIVDAWCSSFSIM</sequence>
<name>A0A835KYN1_9POAL</name>
<dbReference type="AlphaFoldDB" id="A0A835KYN1"/>
<gene>
    <name evidence="1" type="ORF">HU200_003130</name>
</gene>